<feature type="transmembrane region" description="Helical" evidence="1">
    <location>
        <begin position="331"/>
        <end position="350"/>
    </location>
</feature>
<dbReference type="AlphaFoldDB" id="A0A104NJ80"/>
<organism evidence="2">
    <name type="scientific">Burkholderia stagnalis</name>
    <dbReference type="NCBI Taxonomy" id="1503054"/>
    <lineage>
        <taxon>Bacteria</taxon>
        <taxon>Pseudomonadati</taxon>
        <taxon>Pseudomonadota</taxon>
        <taxon>Betaproteobacteria</taxon>
        <taxon>Burkholderiales</taxon>
        <taxon>Burkholderiaceae</taxon>
        <taxon>Burkholderia</taxon>
        <taxon>Burkholderia cepacia complex</taxon>
    </lineage>
</organism>
<dbReference type="GeneID" id="93053066"/>
<sequence>MSAIGIKLRRLARHNSLLGIMRAYAYAGLVGAGPWIWSIVGILLVGLLGASPLLPNAIVSDFQVSATYLIAASLIVTGPMQLTLTRFTSDRLFDKQLDAIVPNFTGALLAVTAGAIVLGLLAAGFVFDAQRGLYRALMVTGFVLLCDIWIASVFLAGLKQYSGILRAFFVGYAVTTVAAVALKHFGLEGLLYGFVLGQTLLLLLLLTRVYGGFPATRVISFDLFRRVHRYPTLILIGLLYNVGIWIDKIMFWYSPGTGQAVVGPLHASVIYDIPIFLAYLAITPGMAVFLLRVETEFARHYGAFNTAIREGGSLQQIEYAHDAMAQSLRSALFDIVKVQTLTVLVVLATGPLLLDAMGISRLYMPLLSVQVIATSLQMVFLAIMNSFIYLDRRRPALVLIAAFCVLNGCLTAATLAAGPVFYGYGFAISLLVVVLVGLGWLDRKLDTLEYEIFMLQ</sequence>
<proteinExistence type="predicted"/>
<dbReference type="InterPro" id="IPR031617">
    <property type="entry name" value="PelG"/>
</dbReference>
<keyword evidence="2" id="KW-0418">Kinase</keyword>
<feature type="transmembrane region" description="Helical" evidence="1">
    <location>
        <begin position="62"/>
        <end position="84"/>
    </location>
</feature>
<keyword evidence="1" id="KW-1133">Transmembrane helix</keyword>
<feature type="transmembrane region" description="Helical" evidence="1">
    <location>
        <begin position="133"/>
        <end position="156"/>
    </location>
</feature>
<dbReference type="Pfam" id="PF16933">
    <property type="entry name" value="PelG"/>
    <property type="match status" value="1"/>
</dbReference>
<dbReference type="EMBL" id="QTPM01000050">
    <property type="protein sequence ID" value="RQY85485.1"/>
    <property type="molecule type" value="Genomic_DNA"/>
</dbReference>
<dbReference type="GO" id="GO:0016301">
    <property type="term" value="F:kinase activity"/>
    <property type="evidence" value="ECO:0007669"/>
    <property type="project" value="UniProtKB-KW"/>
</dbReference>
<feature type="transmembrane region" description="Helical" evidence="1">
    <location>
        <begin position="104"/>
        <end position="127"/>
    </location>
</feature>
<evidence type="ECO:0000313" key="5">
    <source>
        <dbReference type="Proteomes" id="UP000281098"/>
    </source>
</evidence>
<gene>
    <name evidence="3" type="ORF">DF017_28975</name>
    <name evidence="2" type="ORF">WT44_11890</name>
</gene>
<feature type="transmembrane region" description="Helical" evidence="1">
    <location>
        <begin position="421"/>
        <end position="441"/>
    </location>
</feature>
<feature type="transmembrane region" description="Helical" evidence="1">
    <location>
        <begin position="396"/>
        <end position="415"/>
    </location>
</feature>
<accession>A0A104NJ80</accession>
<evidence type="ECO:0000313" key="4">
    <source>
        <dbReference type="Proteomes" id="UP000068603"/>
    </source>
</evidence>
<feature type="transmembrane region" description="Helical" evidence="1">
    <location>
        <begin position="232"/>
        <end position="253"/>
    </location>
</feature>
<evidence type="ECO:0000256" key="1">
    <source>
        <dbReference type="SAM" id="Phobius"/>
    </source>
</evidence>
<dbReference type="EMBL" id="LPHB01000034">
    <property type="protein sequence ID" value="KWA64215.1"/>
    <property type="molecule type" value="Genomic_DNA"/>
</dbReference>
<dbReference type="KEGG" id="bstg:WT74_11495"/>
<dbReference type="RefSeq" id="WP_059567641.1">
    <property type="nucleotide sequence ID" value="NZ_CP013459.1"/>
</dbReference>
<protein>
    <submittedName>
        <fullName evidence="2">Histidine kinase</fullName>
    </submittedName>
</protein>
<feature type="transmembrane region" description="Helical" evidence="1">
    <location>
        <begin position="191"/>
        <end position="211"/>
    </location>
</feature>
<keyword evidence="5" id="KW-1185">Reference proteome</keyword>
<feature type="transmembrane region" description="Helical" evidence="1">
    <location>
        <begin position="273"/>
        <end position="291"/>
    </location>
</feature>
<dbReference type="STRING" id="1503054.WT74_11495"/>
<dbReference type="Proteomes" id="UP000281098">
    <property type="component" value="Unassembled WGS sequence"/>
</dbReference>
<evidence type="ECO:0000313" key="3">
    <source>
        <dbReference type="EMBL" id="RQY85485.1"/>
    </source>
</evidence>
<evidence type="ECO:0000313" key="2">
    <source>
        <dbReference type="EMBL" id="KWA64215.1"/>
    </source>
</evidence>
<keyword evidence="2" id="KW-0808">Transferase</keyword>
<feature type="transmembrane region" description="Helical" evidence="1">
    <location>
        <begin position="23"/>
        <end position="50"/>
    </location>
</feature>
<keyword evidence="1" id="KW-0472">Membrane</keyword>
<reference evidence="3 5" key="2">
    <citation type="submission" date="2018-08" db="EMBL/GenBank/DDBJ databases">
        <title>Comparative analysis of Burkholderia isolates from Puerto Rico.</title>
        <authorList>
            <person name="Hall C."/>
            <person name="Sahl J."/>
            <person name="Wagner D."/>
        </authorList>
    </citation>
    <scope>NUCLEOTIDE SEQUENCE [LARGE SCALE GENOMIC DNA]</scope>
    <source>
        <strain evidence="3 5">Bp8966</strain>
    </source>
</reference>
<keyword evidence="1" id="KW-0812">Transmembrane</keyword>
<feature type="transmembrane region" description="Helical" evidence="1">
    <location>
        <begin position="362"/>
        <end position="384"/>
    </location>
</feature>
<name>A0A104NJ80_9BURK</name>
<comment type="caution">
    <text evidence="2">The sequence shown here is derived from an EMBL/GenBank/DDBJ whole genome shotgun (WGS) entry which is preliminary data.</text>
</comment>
<reference evidence="2 4" key="1">
    <citation type="submission" date="2015-11" db="EMBL/GenBank/DDBJ databases">
        <title>Expanding the genomic diversity of Burkholderia species for the development of highly accurate diagnostics.</title>
        <authorList>
            <person name="Sahl J."/>
            <person name="Keim P."/>
            <person name="Wagner D."/>
        </authorList>
    </citation>
    <scope>NUCLEOTIDE SEQUENCE [LARGE SCALE GENOMIC DNA]</scope>
    <source>
        <strain evidence="2 4">MSMB1960WGS</strain>
    </source>
</reference>
<feature type="transmembrane region" description="Helical" evidence="1">
    <location>
        <begin position="163"/>
        <end position="185"/>
    </location>
</feature>
<dbReference type="Proteomes" id="UP000068603">
    <property type="component" value="Unassembled WGS sequence"/>
</dbReference>